<evidence type="ECO:0000313" key="1">
    <source>
        <dbReference type="EMBL" id="CAA9299397.1"/>
    </source>
</evidence>
<gene>
    <name evidence="1" type="ORF">AVDCRST_MAG68-543</name>
</gene>
<accession>A0A6J4K969</accession>
<sequence length="77" mass="8759">MVGLAELESILEEDFLTLLEFDRTVDRYEVQPVTVQYTDAEGKPRHYTLDVLIHYRPAEEVGDALAPRRDGNSAPEP</sequence>
<dbReference type="EMBL" id="CADCTW010000021">
    <property type="protein sequence ID" value="CAA9299397.1"/>
    <property type="molecule type" value="Genomic_DNA"/>
</dbReference>
<proteinExistence type="predicted"/>
<dbReference type="AlphaFoldDB" id="A0A6J4K969"/>
<name>A0A6J4K969_9BACT</name>
<protein>
    <submittedName>
        <fullName evidence="1">Uncharacterized protein</fullName>
    </submittedName>
</protein>
<reference evidence="1" key="1">
    <citation type="submission" date="2020-02" db="EMBL/GenBank/DDBJ databases">
        <authorList>
            <person name="Meier V. D."/>
        </authorList>
    </citation>
    <scope>NUCLEOTIDE SEQUENCE</scope>
    <source>
        <strain evidence="1">AVDCRST_MAG68</strain>
    </source>
</reference>
<organism evidence="1">
    <name type="scientific">uncultured Gemmatimonadota bacterium</name>
    <dbReference type="NCBI Taxonomy" id="203437"/>
    <lineage>
        <taxon>Bacteria</taxon>
        <taxon>Pseudomonadati</taxon>
        <taxon>Gemmatimonadota</taxon>
        <taxon>environmental samples</taxon>
    </lineage>
</organism>